<evidence type="ECO:0000313" key="3">
    <source>
        <dbReference type="EMBL" id="KAJ7372549.1"/>
    </source>
</evidence>
<name>A0A9W9Z3H6_9CNID</name>
<proteinExistence type="predicted"/>
<organism evidence="3 4">
    <name type="scientific">Desmophyllum pertusum</name>
    <dbReference type="NCBI Taxonomy" id="174260"/>
    <lineage>
        <taxon>Eukaryota</taxon>
        <taxon>Metazoa</taxon>
        <taxon>Cnidaria</taxon>
        <taxon>Anthozoa</taxon>
        <taxon>Hexacorallia</taxon>
        <taxon>Scleractinia</taxon>
        <taxon>Caryophylliina</taxon>
        <taxon>Caryophylliidae</taxon>
        <taxon>Desmophyllum</taxon>
    </lineage>
</organism>
<feature type="domain" description="Fibronectin type-III" evidence="2">
    <location>
        <begin position="121"/>
        <end position="224"/>
    </location>
</feature>
<dbReference type="AlphaFoldDB" id="A0A9W9Z3H6"/>
<dbReference type="FunFam" id="2.60.40.10:FF:000028">
    <property type="entry name" value="Neuronal cell adhesion molecule"/>
    <property type="match status" value="2"/>
</dbReference>
<dbReference type="SMART" id="SM00060">
    <property type="entry name" value="FN3"/>
    <property type="match status" value="3"/>
</dbReference>
<dbReference type="Pfam" id="PF00041">
    <property type="entry name" value="fn3"/>
    <property type="match status" value="2"/>
</dbReference>
<dbReference type="InterPro" id="IPR003961">
    <property type="entry name" value="FN3_dom"/>
</dbReference>
<sequence>MSSKHIFTTAEDVPSGAPRQLKFRVVNSSSIVVRWSAPLQEQQDGVIQGYSVSYQKVDDQGNQLNPPAVTDVKYSESENTLIVILTELASETTYQIEVAAYTIKGDGARSVPAFAKTLAKPPDAPFVTRSKPSSSSADVTIKWRTLVSNVLSYKLRYGKSLQRLRQRDQASLKMKEMTFLPSTKHHLFRELDRGVWYLFKVSIRTKVGWSPESPYWVEILPGPPTGPPLEVRASAVSSTTIRVAWLEPDKWKRNGPLTGYSVVYNPLNRRGLSLVRNITNPNQTRVILTGLRMFTEYEIRVRALGQKGPGP</sequence>
<dbReference type="GO" id="GO:0016020">
    <property type="term" value="C:membrane"/>
    <property type="evidence" value="ECO:0007669"/>
    <property type="project" value="UniProtKB-SubCell"/>
</dbReference>
<keyword evidence="4" id="KW-1185">Reference proteome</keyword>
<comment type="caution">
    <text evidence="3">The sequence shown here is derived from an EMBL/GenBank/DDBJ whole genome shotgun (WGS) entry which is preliminary data.</text>
</comment>
<evidence type="ECO:0000259" key="2">
    <source>
        <dbReference type="PROSITE" id="PS50853"/>
    </source>
</evidence>
<keyword evidence="1" id="KW-0677">Repeat</keyword>
<dbReference type="Proteomes" id="UP001163046">
    <property type="component" value="Unassembled WGS sequence"/>
</dbReference>
<dbReference type="PANTHER" id="PTHR46957">
    <property type="entry name" value="CYTOKINE RECEPTOR"/>
    <property type="match status" value="1"/>
</dbReference>
<evidence type="ECO:0000256" key="1">
    <source>
        <dbReference type="ARBA" id="ARBA00022737"/>
    </source>
</evidence>
<feature type="domain" description="Fibronectin type-III" evidence="2">
    <location>
        <begin position="17"/>
        <end position="120"/>
    </location>
</feature>
<dbReference type="PROSITE" id="PS50853">
    <property type="entry name" value="FN3"/>
    <property type="match status" value="3"/>
</dbReference>
<dbReference type="Gene3D" id="2.60.40.10">
    <property type="entry name" value="Immunoglobulins"/>
    <property type="match status" value="3"/>
</dbReference>
<gene>
    <name evidence="3" type="ORF">OS493_019058</name>
</gene>
<accession>A0A9W9Z3H6</accession>
<dbReference type="SUPFAM" id="SSF49265">
    <property type="entry name" value="Fibronectin type III"/>
    <property type="match status" value="2"/>
</dbReference>
<dbReference type="InterPro" id="IPR050713">
    <property type="entry name" value="RTP_Phos/Ushers"/>
</dbReference>
<evidence type="ECO:0000313" key="4">
    <source>
        <dbReference type="Proteomes" id="UP001163046"/>
    </source>
</evidence>
<protein>
    <recommendedName>
        <fullName evidence="2">Fibronectin type-III domain-containing protein</fullName>
    </recommendedName>
</protein>
<dbReference type="InterPro" id="IPR013783">
    <property type="entry name" value="Ig-like_fold"/>
</dbReference>
<dbReference type="OrthoDB" id="5955479at2759"/>
<reference evidence="3" key="1">
    <citation type="submission" date="2023-01" db="EMBL/GenBank/DDBJ databases">
        <title>Genome assembly of the deep-sea coral Lophelia pertusa.</title>
        <authorList>
            <person name="Herrera S."/>
            <person name="Cordes E."/>
        </authorList>
    </citation>
    <scope>NUCLEOTIDE SEQUENCE</scope>
    <source>
        <strain evidence="3">USNM1676648</strain>
        <tissue evidence="3">Polyp</tissue>
    </source>
</reference>
<dbReference type="InterPro" id="IPR036116">
    <property type="entry name" value="FN3_sf"/>
</dbReference>
<dbReference type="EMBL" id="MU826836">
    <property type="protein sequence ID" value="KAJ7372549.1"/>
    <property type="molecule type" value="Genomic_DNA"/>
</dbReference>
<dbReference type="PRINTS" id="PR00014">
    <property type="entry name" value="FNTYPEIII"/>
</dbReference>
<dbReference type="PANTHER" id="PTHR46957:SF3">
    <property type="entry name" value="CYTOKINE RECEPTOR"/>
    <property type="match status" value="1"/>
</dbReference>
<feature type="domain" description="Fibronectin type-III" evidence="2">
    <location>
        <begin position="227"/>
        <end position="311"/>
    </location>
</feature>
<dbReference type="CDD" id="cd00063">
    <property type="entry name" value="FN3"/>
    <property type="match status" value="3"/>
</dbReference>